<evidence type="ECO:0000256" key="5">
    <source>
        <dbReference type="ARBA" id="ARBA00022833"/>
    </source>
</evidence>
<comment type="cofactor">
    <cofactor evidence="1">
        <name>Zn(2+)</name>
        <dbReference type="ChEBI" id="CHEBI:29105"/>
    </cofactor>
</comment>
<evidence type="ECO:0000256" key="2">
    <source>
        <dbReference type="ARBA" id="ARBA00022670"/>
    </source>
</evidence>
<keyword evidence="3" id="KW-0479">Metal-binding</keyword>
<protein>
    <recommendedName>
        <fullName evidence="7">Peptidase M48 domain-containing protein</fullName>
    </recommendedName>
</protein>
<proteinExistence type="predicted"/>
<feature type="domain" description="Peptidase M48" evidence="7">
    <location>
        <begin position="56"/>
        <end position="87"/>
    </location>
</feature>
<dbReference type="EMBL" id="RAVZ01000002">
    <property type="protein sequence ID" value="RKG94050.1"/>
    <property type="molecule type" value="Genomic_DNA"/>
</dbReference>
<evidence type="ECO:0000256" key="6">
    <source>
        <dbReference type="ARBA" id="ARBA00023049"/>
    </source>
</evidence>
<dbReference type="SUPFAM" id="SSF53300">
    <property type="entry name" value="vWA-like"/>
    <property type="match status" value="1"/>
</dbReference>
<keyword evidence="9" id="KW-1185">Reference proteome</keyword>
<dbReference type="GO" id="GO:0046872">
    <property type="term" value="F:metal ion binding"/>
    <property type="evidence" value="ECO:0007669"/>
    <property type="project" value="UniProtKB-KW"/>
</dbReference>
<dbReference type="GO" id="GO:0004222">
    <property type="term" value="F:metalloendopeptidase activity"/>
    <property type="evidence" value="ECO:0007669"/>
    <property type="project" value="InterPro"/>
</dbReference>
<comment type="caution">
    <text evidence="8">The sequence shown here is derived from an EMBL/GenBank/DDBJ whole genome shotgun (WGS) entry which is preliminary data.</text>
</comment>
<dbReference type="InterPro" id="IPR001915">
    <property type="entry name" value="Peptidase_M48"/>
</dbReference>
<organism evidence="8 9">
    <name type="scientific">Corallococcus terminator</name>
    <dbReference type="NCBI Taxonomy" id="2316733"/>
    <lineage>
        <taxon>Bacteria</taxon>
        <taxon>Pseudomonadati</taxon>
        <taxon>Myxococcota</taxon>
        <taxon>Myxococcia</taxon>
        <taxon>Myxococcales</taxon>
        <taxon>Cystobacterineae</taxon>
        <taxon>Myxococcaceae</taxon>
        <taxon>Corallococcus</taxon>
    </lineage>
</organism>
<gene>
    <name evidence="8" type="ORF">D7V88_00355</name>
</gene>
<dbReference type="Pfam" id="PF01435">
    <property type="entry name" value="Peptidase_M48"/>
    <property type="match status" value="1"/>
</dbReference>
<sequence>MTRRATFTPEEVERCWHDALALWDVRVQLSPPEPHQPFRPGEDVKDEPLAYIDMVRRQVFVHFELLDRMGARDSLTAVLAHEIGHHVRFPHTLGWDAELRVLEQRLLPGLGQSLTNLFFDLQVNEFVGRTHAEALCEVYRGFLRAPDKGQDPAGGTSPLFCFYLALYEELWRKPHGDLVPKGRLETLERDYPGFRIQARLFVQTFYALPDPRLQFLYFCAAFIRYIDAPGKLRFRIPLAGDVPGPDEGDVDAAVQAGGRWEDALAEAREQGWLDATHDTKDADPLTTIARVTEHLPGKGGGKLRRALVARHYRRLVDRYILKLPSSPAKPEPYLRTTPEAWEYGDDPSTIDWTLTVVSQGHLAAIAPLRRELEADLPPPSDLGVPAVELYLDTSGSMPNPEHQLNSMTLAAQVLAASALRKGATVRGIVYSDRQPFISPWMYDEETARDFLLHYIGGGTWFPVEEMEKLSQERPDVLRVIISDSDFLSNMQDPDALARLSRAMKKSRRVVAFLAVPDEQRARLVLAPVLADKRFRLATVQWMSDFGPAAAALADALLEN</sequence>
<dbReference type="InterPro" id="IPR036465">
    <property type="entry name" value="vWFA_dom_sf"/>
</dbReference>
<dbReference type="AlphaFoldDB" id="A0A3A8JQH8"/>
<dbReference type="Proteomes" id="UP000268094">
    <property type="component" value="Unassembled WGS sequence"/>
</dbReference>
<accession>A0A3A8JQH8</accession>
<evidence type="ECO:0000259" key="7">
    <source>
        <dbReference type="Pfam" id="PF01435"/>
    </source>
</evidence>
<evidence type="ECO:0000256" key="4">
    <source>
        <dbReference type="ARBA" id="ARBA00022801"/>
    </source>
</evidence>
<keyword evidence="4" id="KW-0378">Hydrolase</keyword>
<keyword evidence="5" id="KW-0862">Zinc</keyword>
<evidence type="ECO:0000256" key="1">
    <source>
        <dbReference type="ARBA" id="ARBA00001947"/>
    </source>
</evidence>
<evidence type="ECO:0000256" key="3">
    <source>
        <dbReference type="ARBA" id="ARBA00022723"/>
    </source>
</evidence>
<keyword evidence="2" id="KW-0645">Protease</keyword>
<evidence type="ECO:0000313" key="9">
    <source>
        <dbReference type="Proteomes" id="UP000268094"/>
    </source>
</evidence>
<keyword evidence="6" id="KW-0482">Metalloprotease</keyword>
<evidence type="ECO:0000313" key="8">
    <source>
        <dbReference type="EMBL" id="RKG94050.1"/>
    </source>
</evidence>
<dbReference type="GO" id="GO:0006508">
    <property type="term" value="P:proteolysis"/>
    <property type="evidence" value="ECO:0007669"/>
    <property type="project" value="UniProtKB-KW"/>
</dbReference>
<name>A0A3A8JQH8_9BACT</name>
<dbReference type="OrthoDB" id="974562at2"/>
<dbReference type="RefSeq" id="WP_120538569.1">
    <property type="nucleotide sequence ID" value="NZ_RAVZ01000002.1"/>
</dbReference>
<reference evidence="9" key="1">
    <citation type="submission" date="2018-09" db="EMBL/GenBank/DDBJ databases">
        <authorList>
            <person name="Livingstone P.G."/>
            <person name="Whitworth D.E."/>
        </authorList>
    </citation>
    <scope>NUCLEOTIDE SEQUENCE [LARGE SCALE GENOMIC DNA]</scope>
    <source>
        <strain evidence="9">CA054A</strain>
    </source>
</reference>